<feature type="compositionally biased region" description="Low complexity" evidence="1">
    <location>
        <begin position="114"/>
        <end position="142"/>
    </location>
</feature>
<accession>A0A0A7PKF0</accession>
<feature type="compositionally biased region" description="Pro residues" evidence="1">
    <location>
        <begin position="91"/>
        <end position="112"/>
    </location>
</feature>
<gene>
    <name evidence="3" type="ORF">SKP52_18075</name>
</gene>
<evidence type="ECO:0000313" key="3">
    <source>
        <dbReference type="EMBL" id="AJA10485.1"/>
    </source>
</evidence>
<evidence type="ECO:0000313" key="4">
    <source>
        <dbReference type="Proteomes" id="UP000030907"/>
    </source>
</evidence>
<evidence type="ECO:0000256" key="1">
    <source>
        <dbReference type="SAM" id="MobiDB-lite"/>
    </source>
</evidence>
<feature type="compositionally biased region" description="Pro residues" evidence="1">
    <location>
        <begin position="68"/>
        <end position="83"/>
    </location>
</feature>
<feature type="compositionally biased region" description="Low complexity" evidence="1">
    <location>
        <begin position="156"/>
        <end position="167"/>
    </location>
</feature>
<keyword evidence="4" id="KW-1185">Reference proteome</keyword>
<name>A0A0A7PKF0_9SPHN</name>
<proteinExistence type="predicted"/>
<dbReference type="STRING" id="1515612.SKP52_18075"/>
<feature type="compositionally biased region" description="Pro residues" evidence="1">
    <location>
        <begin position="168"/>
        <end position="181"/>
    </location>
</feature>
<dbReference type="RefSeq" id="WP_039577000.1">
    <property type="nucleotide sequence ID" value="NZ_CP009122.1"/>
</dbReference>
<dbReference type="Gene3D" id="1.10.150.20">
    <property type="entry name" value="5' to 3' exonuclease, C-terminal subdomain"/>
    <property type="match status" value="1"/>
</dbReference>
<feature type="transmembrane region" description="Helical" evidence="2">
    <location>
        <begin position="6"/>
        <end position="26"/>
    </location>
</feature>
<dbReference type="HOGENOM" id="CLU_070816_0_0_5"/>
<feature type="region of interest" description="Disordered" evidence="1">
    <location>
        <begin position="156"/>
        <end position="186"/>
    </location>
</feature>
<keyword evidence="2" id="KW-0812">Transmembrane</keyword>
<dbReference type="AlphaFoldDB" id="A0A0A7PKF0"/>
<feature type="region of interest" description="Disordered" evidence="1">
    <location>
        <begin position="66"/>
        <end position="142"/>
    </location>
</feature>
<dbReference type="EMBL" id="CP009122">
    <property type="protein sequence ID" value="AJA10485.1"/>
    <property type="molecule type" value="Genomic_DNA"/>
</dbReference>
<protein>
    <submittedName>
        <fullName evidence="3">Uncharacterized protein</fullName>
    </submittedName>
</protein>
<keyword evidence="2" id="KW-0472">Membrane</keyword>
<organism evidence="3 4">
    <name type="scientific">Sphingopyxis fribergensis</name>
    <dbReference type="NCBI Taxonomy" id="1515612"/>
    <lineage>
        <taxon>Bacteria</taxon>
        <taxon>Pseudomonadati</taxon>
        <taxon>Pseudomonadota</taxon>
        <taxon>Alphaproteobacteria</taxon>
        <taxon>Sphingomonadales</taxon>
        <taxon>Sphingomonadaceae</taxon>
        <taxon>Sphingopyxis</taxon>
    </lineage>
</organism>
<evidence type="ECO:0000256" key="2">
    <source>
        <dbReference type="SAM" id="Phobius"/>
    </source>
</evidence>
<dbReference type="KEGG" id="sphk:SKP52_18075"/>
<sequence length="268" mass="27578">MAWLQENWIIAVVGLVVAVVLLWWLFGRSKPEEIARPTVEPTKPAKPLEPVKPEIIAAEPARFKPIEPKAPPVAPATPPPPVKPAAKAAPAPEPAPVAEPAAKAPPPAPKPAAKPKAAAKPAAKKTTVTEPAAKPATKPVAKAAAKPAAKKVAKPAAEKAAAAIPEEPTVPPPPAAKPAPTPTKTGADNLQLLKGVGPKLVVLLNGLGVTSFQQVADWTDADIARIDPQLGTFQGRIARDNIVDQAGYLARGDKAGFEAKYGALGGEL</sequence>
<dbReference type="Proteomes" id="UP000030907">
    <property type="component" value="Chromosome"/>
</dbReference>
<dbReference type="OrthoDB" id="9807941at2"/>
<reference evidence="3 4" key="1">
    <citation type="journal article" date="2015" name="Int. J. Syst. Evol. Microbiol.">
        <title>Description of Sphingopyxis fribergensis sp. nov. - a soil bacterium with the ability to degrade styrene and phenylacetic acid.</title>
        <authorList>
            <person name="Oelschlagel M."/>
            <person name="Ruckert C."/>
            <person name="Kalinowski J."/>
            <person name="Schmidt G."/>
            <person name="Schlomann M."/>
            <person name="Tischler D."/>
        </authorList>
    </citation>
    <scope>NUCLEOTIDE SEQUENCE [LARGE SCALE GENOMIC DNA]</scope>
    <source>
        <strain evidence="3 4">Kp5.2</strain>
    </source>
</reference>
<keyword evidence="2" id="KW-1133">Transmembrane helix</keyword>